<protein>
    <recommendedName>
        <fullName evidence="2">PDZ domain-containing protein</fullName>
    </recommendedName>
</protein>
<dbReference type="EMBL" id="CAKKNS010000002">
    <property type="protein sequence ID" value="CAH0416328.1"/>
    <property type="molecule type" value="Genomic_DNA"/>
</dbReference>
<dbReference type="Proteomes" id="UP000789707">
    <property type="component" value="Unassembled WGS sequence"/>
</dbReference>
<feature type="domain" description="PDZ" evidence="2">
    <location>
        <begin position="132"/>
        <end position="189"/>
    </location>
</feature>
<sequence length="345" mass="37212">MKKKHRFIKWGLPFILVIGLLAGFFWPINSYIETPGGASDLKPFVQIAGHPDKTKGKYMITYVQLAGATPFKLLAAHFDPHASIDKAQDITGGVDNATYNQVQNFYMQNAINEAVAVAFKAADKPVTSKYIGIFITDINPKSHFNKTLKVGDTVTKVDGQHFDNAKGYQTFLATKKPNDEVTVTYIRNQKMHTTTQKLMDIGGRAGLGIVLADNVDVSTTPTVKVDPGSIGGPSGGLMFSLQIYDQLTGKNIRNGRNIAGTGTIALDGSVGEIGGIDKKIIAAKNAGATIFFAPYIPPTKINKLIDGGATNYQVAVATAKKYAPDLKVVPVTNFAEAIKYLEQTK</sequence>
<accession>A0ABM8Z4S8</accession>
<dbReference type="SUPFAM" id="SSF54211">
    <property type="entry name" value="Ribosomal protein S5 domain 2-like"/>
    <property type="match status" value="1"/>
</dbReference>
<evidence type="ECO:0000259" key="2">
    <source>
        <dbReference type="PROSITE" id="PS50106"/>
    </source>
</evidence>
<dbReference type="PROSITE" id="PS50106">
    <property type="entry name" value="PDZ"/>
    <property type="match status" value="1"/>
</dbReference>
<keyword evidence="4" id="KW-1185">Reference proteome</keyword>
<dbReference type="PANTHER" id="PTHR10046">
    <property type="entry name" value="ATP DEPENDENT LON PROTEASE FAMILY MEMBER"/>
    <property type="match status" value="1"/>
</dbReference>
<gene>
    <name evidence="3" type="primary">ylbL</name>
    <name evidence="3" type="ORF">WFA24289_00630</name>
</gene>
<dbReference type="SUPFAM" id="SSF50156">
    <property type="entry name" value="PDZ domain-like"/>
    <property type="match status" value="1"/>
</dbReference>
<dbReference type="Pfam" id="PF13180">
    <property type="entry name" value="PDZ_2"/>
    <property type="match status" value="1"/>
</dbReference>
<organism evidence="3 4">
    <name type="scientific">Periweissella fabaria</name>
    <dbReference type="NCBI Taxonomy" id="546157"/>
    <lineage>
        <taxon>Bacteria</taxon>
        <taxon>Bacillati</taxon>
        <taxon>Bacillota</taxon>
        <taxon>Bacilli</taxon>
        <taxon>Lactobacillales</taxon>
        <taxon>Lactobacillaceae</taxon>
        <taxon>Periweissella</taxon>
    </lineage>
</organism>
<keyword evidence="1" id="KW-0472">Membrane</keyword>
<dbReference type="InterPro" id="IPR008269">
    <property type="entry name" value="Lon_proteolytic"/>
</dbReference>
<keyword evidence="1" id="KW-1133">Transmembrane helix</keyword>
<dbReference type="InterPro" id="IPR020568">
    <property type="entry name" value="Ribosomal_Su5_D2-typ_SF"/>
</dbReference>
<evidence type="ECO:0000313" key="4">
    <source>
        <dbReference type="Proteomes" id="UP000789707"/>
    </source>
</evidence>
<dbReference type="RefSeq" id="WP_230096397.1">
    <property type="nucleotide sequence ID" value="NZ_CAKKNS010000002.1"/>
</dbReference>
<dbReference type="NCBIfam" id="NF041438">
    <property type="entry name" value="SepM_fam_S16"/>
    <property type="match status" value="1"/>
</dbReference>
<name>A0ABM8Z4S8_9LACO</name>
<dbReference type="InterPro" id="IPR027065">
    <property type="entry name" value="Lon_Prtase"/>
</dbReference>
<reference evidence="3 4" key="1">
    <citation type="submission" date="2021-11" db="EMBL/GenBank/DDBJ databases">
        <authorList>
            <person name="Depoorter E."/>
        </authorList>
    </citation>
    <scope>NUCLEOTIDE SEQUENCE [LARGE SCALE GENOMIC DNA]</scope>
    <source>
        <strain evidence="3 4">LMG 24289</strain>
    </source>
</reference>
<keyword evidence="1" id="KW-0812">Transmembrane</keyword>
<proteinExistence type="predicted"/>
<dbReference type="InterPro" id="IPR036034">
    <property type="entry name" value="PDZ_sf"/>
</dbReference>
<evidence type="ECO:0000256" key="1">
    <source>
        <dbReference type="SAM" id="Phobius"/>
    </source>
</evidence>
<dbReference type="Gene3D" id="3.30.230.10">
    <property type="match status" value="1"/>
</dbReference>
<dbReference type="InterPro" id="IPR014721">
    <property type="entry name" value="Ribsml_uS5_D2-typ_fold_subgr"/>
</dbReference>
<dbReference type="InterPro" id="IPR001478">
    <property type="entry name" value="PDZ"/>
</dbReference>
<comment type="caution">
    <text evidence="3">The sequence shown here is derived from an EMBL/GenBank/DDBJ whole genome shotgun (WGS) entry which is preliminary data.</text>
</comment>
<feature type="transmembrane region" description="Helical" evidence="1">
    <location>
        <begin position="7"/>
        <end position="26"/>
    </location>
</feature>
<evidence type="ECO:0000313" key="3">
    <source>
        <dbReference type="EMBL" id="CAH0416328.1"/>
    </source>
</evidence>
<dbReference type="Pfam" id="PF05362">
    <property type="entry name" value="Lon_C"/>
    <property type="match status" value="1"/>
</dbReference>